<comment type="caution">
    <text evidence="2">The sequence shown here is derived from an EMBL/GenBank/DDBJ whole genome shotgun (WGS) entry which is preliminary data.</text>
</comment>
<accession>A0ABP3DGC8</accession>
<sequence>MTCRRGRGGLPPGFAGGNTADRTSHSAFVRSPRATHHPTTETLFKHGLAAALARLAALVAYGRGRALHPHAETAGRWVSLPVRPAAPTAGT</sequence>
<protein>
    <submittedName>
        <fullName evidence="2">Uncharacterized protein</fullName>
    </submittedName>
</protein>
<gene>
    <name evidence="2" type="ORF">GCM10009539_16790</name>
</gene>
<keyword evidence="3" id="KW-1185">Reference proteome</keyword>
<organism evidence="2 3">
    <name type="scientific">Cryptosporangium japonicum</name>
    <dbReference type="NCBI Taxonomy" id="80872"/>
    <lineage>
        <taxon>Bacteria</taxon>
        <taxon>Bacillati</taxon>
        <taxon>Actinomycetota</taxon>
        <taxon>Actinomycetes</taxon>
        <taxon>Cryptosporangiales</taxon>
        <taxon>Cryptosporangiaceae</taxon>
        <taxon>Cryptosporangium</taxon>
    </lineage>
</organism>
<name>A0ABP3DGC8_9ACTN</name>
<evidence type="ECO:0000313" key="2">
    <source>
        <dbReference type="EMBL" id="GAA0232012.1"/>
    </source>
</evidence>
<proteinExistence type="predicted"/>
<reference evidence="3" key="1">
    <citation type="journal article" date="2019" name="Int. J. Syst. Evol. Microbiol.">
        <title>The Global Catalogue of Microorganisms (GCM) 10K type strain sequencing project: providing services to taxonomists for standard genome sequencing and annotation.</title>
        <authorList>
            <consortium name="The Broad Institute Genomics Platform"/>
            <consortium name="The Broad Institute Genome Sequencing Center for Infectious Disease"/>
            <person name="Wu L."/>
            <person name="Ma J."/>
        </authorList>
    </citation>
    <scope>NUCLEOTIDE SEQUENCE [LARGE SCALE GENOMIC DNA]</scope>
    <source>
        <strain evidence="3">JCM 10425</strain>
    </source>
</reference>
<dbReference type="EMBL" id="BAAAGX010000006">
    <property type="protein sequence ID" value="GAA0232012.1"/>
    <property type="molecule type" value="Genomic_DNA"/>
</dbReference>
<dbReference type="Proteomes" id="UP001500967">
    <property type="component" value="Unassembled WGS sequence"/>
</dbReference>
<evidence type="ECO:0000313" key="3">
    <source>
        <dbReference type="Proteomes" id="UP001500967"/>
    </source>
</evidence>
<feature type="region of interest" description="Disordered" evidence="1">
    <location>
        <begin position="1"/>
        <end position="24"/>
    </location>
</feature>
<evidence type="ECO:0000256" key="1">
    <source>
        <dbReference type="SAM" id="MobiDB-lite"/>
    </source>
</evidence>